<evidence type="ECO:0000313" key="3">
    <source>
        <dbReference type="EMBL" id="QTC92426.1"/>
    </source>
</evidence>
<proteinExistence type="predicted"/>
<dbReference type="InterPro" id="IPR018637">
    <property type="entry name" value="DUF2059"/>
</dbReference>
<dbReference type="Proteomes" id="UP000663918">
    <property type="component" value="Chromosome"/>
</dbReference>
<evidence type="ECO:0000256" key="1">
    <source>
        <dbReference type="SAM" id="SignalP"/>
    </source>
</evidence>
<evidence type="ECO:0000313" key="4">
    <source>
        <dbReference type="Proteomes" id="UP000663918"/>
    </source>
</evidence>
<organism evidence="3 4">
    <name type="scientific">Brevundimonas goettingensis</name>
    <dbReference type="NCBI Taxonomy" id="2774190"/>
    <lineage>
        <taxon>Bacteria</taxon>
        <taxon>Pseudomonadati</taxon>
        <taxon>Pseudomonadota</taxon>
        <taxon>Alphaproteobacteria</taxon>
        <taxon>Caulobacterales</taxon>
        <taxon>Caulobacteraceae</taxon>
        <taxon>Brevundimonas</taxon>
    </lineage>
</organism>
<accession>A0A975GWA7</accession>
<dbReference type="KEGG" id="bgoe:IFJ75_05965"/>
<feature type="signal peptide" evidence="1">
    <location>
        <begin position="1"/>
        <end position="21"/>
    </location>
</feature>
<reference evidence="3" key="1">
    <citation type="submission" date="2020-09" db="EMBL/GenBank/DDBJ databases">
        <title>Brevundimonas sp. LVF2 isolated from a puddle in Goettingen, Germany.</title>
        <authorList>
            <person name="Friedrich I."/>
            <person name="Klassen A."/>
            <person name="Hannes N."/>
            <person name="Schneider D."/>
            <person name="Hertel R."/>
            <person name="Daniel R."/>
        </authorList>
    </citation>
    <scope>NUCLEOTIDE SEQUENCE</scope>
    <source>
        <strain evidence="3">LVF2</strain>
    </source>
</reference>
<dbReference type="EMBL" id="CP062222">
    <property type="protein sequence ID" value="QTC92426.1"/>
    <property type="molecule type" value="Genomic_DNA"/>
</dbReference>
<name>A0A975GWA7_9CAUL</name>
<feature type="domain" description="DUF2059" evidence="2">
    <location>
        <begin position="84"/>
        <end position="121"/>
    </location>
</feature>
<sequence length="166" mass="18451">MRYFLAALAALFLFQATAASAQDADSARRGELARRLVTISQGGNMSKMVEKQVATELEELTDLEDDEAAWMRENMPRMAVRMAEDILRQMTDVYAETFTVEELQAQVEFYESPMGRQIAGKSFDLGVASGEVILRAQETFVEGLMAKYCREFDCGTATPTRGAAKP</sequence>
<dbReference type="Pfam" id="PF09832">
    <property type="entry name" value="DUF2059"/>
    <property type="match status" value="1"/>
</dbReference>
<feature type="chain" id="PRO_5037110306" evidence="1">
    <location>
        <begin position="22"/>
        <end position="166"/>
    </location>
</feature>
<evidence type="ECO:0000259" key="2">
    <source>
        <dbReference type="Pfam" id="PF09832"/>
    </source>
</evidence>
<dbReference type="RefSeq" id="WP_207931706.1">
    <property type="nucleotide sequence ID" value="NZ_CP062222.1"/>
</dbReference>
<dbReference type="AlphaFoldDB" id="A0A975GWA7"/>
<gene>
    <name evidence="3" type="ORF">IFJ75_05965</name>
</gene>
<protein>
    <submittedName>
        <fullName evidence="3">DUF2059 domain-containing protein</fullName>
    </submittedName>
</protein>
<keyword evidence="1" id="KW-0732">Signal</keyword>
<keyword evidence="4" id="KW-1185">Reference proteome</keyword>